<gene>
    <name evidence="2" type="ORF">QQ008_15190</name>
</gene>
<dbReference type="SUPFAM" id="SSF82866">
    <property type="entry name" value="Multidrug efflux transporter AcrB transmembrane domain"/>
    <property type="match status" value="2"/>
</dbReference>
<feature type="transmembrane region" description="Helical" evidence="1">
    <location>
        <begin position="882"/>
        <end position="902"/>
    </location>
</feature>
<feature type="transmembrane region" description="Helical" evidence="1">
    <location>
        <begin position="958"/>
        <end position="976"/>
    </location>
</feature>
<proteinExistence type="predicted"/>
<feature type="transmembrane region" description="Helical" evidence="1">
    <location>
        <begin position="533"/>
        <end position="550"/>
    </location>
</feature>
<feature type="transmembrane region" description="Helical" evidence="1">
    <location>
        <begin position="435"/>
        <end position="455"/>
    </location>
</feature>
<keyword evidence="1" id="KW-0812">Transmembrane</keyword>
<dbReference type="Gene3D" id="3.30.70.1320">
    <property type="entry name" value="Multidrug efflux transporter AcrB pore domain like"/>
    <property type="match status" value="1"/>
</dbReference>
<dbReference type="Pfam" id="PF00873">
    <property type="entry name" value="ACR_tran"/>
    <property type="match status" value="1"/>
</dbReference>
<keyword evidence="3" id="KW-1185">Reference proteome</keyword>
<feature type="transmembrane region" description="Helical" evidence="1">
    <location>
        <begin position="364"/>
        <end position="384"/>
    </location>
</feature>
<dbReference type="InterPro" id="IPR027463">
    <property type="entry name" value="AcrB_DN_DC_subdom"/>
</dbReference>
<dbReference type="EMBL" id="JAUJEA010000005">
    <property type="protein sequence ID" value="MDN5202732.1"/>
    <property type="molecule type" value="Genomic_DNA"/>
</dbReference>
<dbReference type="RefSeq" id="WP_346752754.1">
    <property type="nucleotide sequence ID" value="NZ_JAUJEA010000005.1"/>
</dbReference>
<dbReference type="Gene3D" id="1.20.1640.10">
    <property type="entry name" value="Multidrug efflux transporter AcrB transmembrane domain"/>
    <property type="match status" value="2"/>
</dbReference>
<feature type="transmembrane region" description="Helical" evidence="1">
    <location>
        <begin position="390"/>
        <end position="415"/>
    </location>
</feature>
<dbReference type="Gene3D" id="3.30.2090.10">
    <property type="entry name" value="Multidrug efflux transporter AcrB TolC docking domain, DN and DC subdomains"/>
    <property type="match status" value="2"/>
</dbReference>
<organism evidence="2 3">
    <name type="scientific">Splendidivirga corallicola</name>
    <dbReference type="NCBI Taxonomy" id="3051826"/>
    <lineage>
        <taxon>Bacteria</taxon>
        <taxon>Pseudomonadati</taxon>
        <taxon>Bacteroidota</taxon>
        <taxon>Cytophagia</taxon>
        <taxon>Cytophagales</taxon>
        <taxon>Splendidivirgaceae</taxon>
        <taxon>Splendidivirga</taxon>
    </lineage>
</organism>
<name>A0ABT8KPR5_9BACT</name>
<feature type="transmembrane region" description="Helical" evidence="1">
    <location>
        <begin position="338"/>
        <end position="357"/>
    </location>
</feature>
<sequence>MKITEFSVNRPVTTSMLFLGLVIFGLLAYKRLSVNLMPALDLPAMAITTDHFGATPEEIETGITEEIENELSTLSGLKLLQSYSMANTSLVFVQFNQGTDPNEALNEVKAKLDQVVPYLPKESERPLVQTFDFKDSPVIDLVVLGDGNSSELFDLTDKTIKNRLSRIEGVSKVNLNGGEMREIKILANKKTMYDVQMNLIDLSEYLKRINTKLSAGDFVNQHRQFSLETSNKFTSVQGIREAHIPTPIGVQRLADITKILDTVREVKSKAMFYDVANDRKYSNIISIGVMKNTNANAVQVANEVKELIPELQKELPENVKIIVPFDSSLYVESAVEDALMNVALGILFTGLILFFFLHDIRTTLIVSISVPVSLIGTFIAIRYFNGSLNMMTLMSFSVAIGALISNSIVVIENIVRLRKDGLEIREASIQGTREVMMAVIASTGTNLVVFLPIASMTSITGAFFREYALTISAATVFSLIISFMLTPMLASVLLRKERKISKLSRWMEQFFIWLENKYESSLASLIAAKRNPIILFCVMFVFFLLSTGLLPRIGFEFEPQEDNGDVFLELEMPPGTAITKSAALMKLVEEKVNAHEEVKVMVSDLGSKNSFTVGTNFANAAIKLFPKETRDVSNVEFAEMLTGELMEIPEIIPIVSTSSSEDGAPIQFTLQSTEQEKLLEANELVLQKMNEIEGLLNFESNAREGNPVIQLKPDQRLLAELELSPFEIAATVRAAISGVKATVLKEKGIGYDVRISYQEDQVNTVDKIEELPIFTSSGVFTIGQLVDVSYRTSQAQILHLDKVKTIEFSATPAPGVITGDARDRIETAINQLNLPTGVSFKWAGNIKELDETIDDMTITFAIALLLMYMLLASLLENYWHPVIIFTTVPMAMIGVFVFMFLGGQTMNIMSLMAIVTLLGLVVNDDILIHDYTEQLMHNKKMRLREATLLAGKRKMKTVIMTTVAIIVGMLPNALGFGDAGAEYRTPMAVVTIGGMITSTILTLYLIPSLFYIIREKRMKLE</sequence>
<accession>A0ABT8KPR5</accession>
<dbReference type="Proteomes" id="UP001172082">
    <property type="component" value="Unassembled WGS sequence"/>
</dbReference>
<dbReference type="PANTHER" id="PTHR32063:SF0">
    <property type="entry name" value="SWARMING MOTILITY PROTEIN SWRC"/>
    <property type="match status" value="1"/>
</dbReference>
<evidence type="ECO:0000313" key="3">
    <source>
        <dbReference type="Proteomes" id="UP001172082"/>
    </source>
</evidence>
<dbReference type="Gene3D" id="3.30.70.1430">
    <property type="entry name" value="Multidrug efflux transporter AcrB pore domain"/>
    <property type="match status" value="2"/>
</dbReference>
<dbReference type="Gene3D" id="3.30.70.1440">
    <property type="entry name" value="Multidrug efflux transporter AcrB pore domain"/>
    <property type="match status" value="1"/>
</dbReference>
<dbReference type="SUPFAM" id="SSF82714">
    <property type="entry name" value="Multidrug efflux transporter AcrB TolC docking domain, DN and DC subdomains"/>
    <property type="match status" value="1"/>
</dbReference>
<dbReference type="SUPFAM" id="SSF82693">
    <property type="entry name" value="Multidrug efflux transporter AcrB pore domain, PN1, PN2, PC1 and PC2 subdomains"/>
    <property type="match status" value="3"/>
</dbReference>
<dbReference type="InterPro" id="IPR001036">
    <property type="entry name" value="Acrflvin-R"/>
</dbReference>
<evidence type="ECO:0000256" key="1">
    <source>
        <dbReference type="SAM" id="Phobius"/>
    </source>
</evidence>
<comment type="caution">
    <text evidence="2">The sequence shown here is derived from an EMBL/GenBank/DDBJ whole genome shotgun (WGS) entry which is preliminary data.</text>
</comment>
<dbReference type="PRINTS" id="PR00702">
    <property type="entry name" value="ACRIFLAVINRP"/>
</dbReference>
<keyword evidence="1" id="KW-0472">Membrane</keyword>
<feature type="transmembrane region" description="Helical" evidence="1">
    <location>
        <begin position="908"/>
        <end position="932"/>
    </location>
</feature>
<keyword evidence="1" id="KW-1133">Transmembrane helix</keyword>
<feature type="transmembrane region" description="Helical" evidence="1">
    <location>
        <begin position="12"/>
        <end position="29"/>
    </location>
</feature>
<feature type="transmembrane region" description="Helical" evidence="1">
    <location>
        <begin position="988"/>
        <end position="1013"/>
    </location>
</feature>
<dbReference type="PANTHER" id="PTHR32063">
    <property type="match status" value="1"/>
</dbReference>
<evidence type="ECO:0000313" key="2">
    <source>
        <dbReference type="EMBL" id="MDN5202732.1"/>
    </source>
</evidence>
<protein>
    <submittedName>
        <fullName evidence="2">Efflux RND transporter permease subunit</fullName>
    </submittedName>
</protein>
<feature type="transmembrane region" description="Helical" evidence="1">
    <location>
        <begin position="467"/>
        <end position="494"/>
    </location>
</feature>
<reference evidence="2" key="1">
    <citation type="submission" date="2023-06" db="EMBL/GenBank/DDBJ databases">
        <title>Genomic of Parafulvivirga corallium.</title>
        <authorList>
            <person name="Wang G."/>
        </authorList>
    </citation>
    <scope>NUCLEOTIDE SEQUENCE</scope>
    <source>
        <strain evidence="2">BMA10</strain>
    </source>
</reference>
<feature type="transmembrane region" description="Helical" evidence="1">
    <location>
        <begin position="856"/>
        <end position="875"/>
    </location>
</feature>